<evidence type="ECO:0000313" key="4">
    <source>
        <dbReference type="Proteomes" id="UP001497623"/>
    </source>
</evidence>
<reference evidence="3 4" key="1">
    <citation type="submission" date="2024-05" db="EMBL/GenBank/DDBJ databases">
        <authorList>
            <person name="Wallberg A."/>
        </authorList>
    </citation>
    <scope>NUCLEOTIDE SEQUENCE [LARGE SCALE GENOMIC DNA]</scope>
</reference>
<name>A0AAV2SFL0_MEGNR</name>
<dbReference type="AlphaFoldDB" id="A0AAV2SFL0"/>
<evidence type="ECO:0000313" key="3">
    <source>
        <dbReference type="EMBL" id="CAL4179967.1"/>
    </source>
</evidence>
<feature type="non-terminal residue" evidence="3">
    <location>
        <position position="199"/>
    </location>
</feature>
<feature type="chain" id="PRO_5043797182" description="Accessory gland protein Acp29AB-like" evidence="2">
    <location>
        <begin position="30"/>
        <end position="199"/>
    </location>
</feature>
<keyword evidence="4" id="KW-1185">Reference proteome</keyword>
<protein>
    <recommendedName>
        <fullName evidence="5">Accessory gland protein Acp29AB-like</fullName>
    </recommendedName>
</protein>
<dbReference type="EMBL" id="CAXKWB010057871">
    <property type="protein sequence ID" value="CAL4179967.1"/>
    <property type="molecule type" value="Genomic_DNA"/>
</dbReference>
<evidence type="ECO:0008006" key="5">
    <source>
        <dbReference type="Google" id="ProtNLM"/>
    </source>
</evidence>
<evidence type="ECO:0000256" key="2">
    <source>
        <dbReference type="SAM" id="SignalP"/>
    </source>
</evidence>
<evidence type="ECO:0000256" key="1">
    <source>
        <dbReference type="SAM" id="Coils"/>
    </source>
</evidence>
<dbReference type="Proteomes" id="UP001497623">
    <property type="component" value="Unassembled WGS sequence"/>
</dbReference>
<feature type="signal peptide" evidence="2">
    <location>
        <begin position="1"/>
        <end position="29"/>
    </location>
</feature>
<organism evidence="3 4">
    <name type="scientific">Meganyctiphanes norvegica</name>
    <name type="common">Northern krill</name>
    <name type="synonym">Thysanopoda norvegica</name>
    <dbReference type="NCBI Taxonomy" id="48144"/>
    <lineage>
        <taxon>Eukaryota</taxon>
        <taxon>Metazoa</taxon>
        <taxon>Ecdysozoa</taxon>
        <taxon>Arthropoda</taxon>
        <taxon>Crustacea</taxon>
        <taxon>Multicrustacea</taxon>
        <taxon>Malacostraca</taxon>
        <taxon>Eumalacostraca</taxon>
        <taxon>Eucarida</taxon>
        <taxon>Euphausiacea</taxon>
        <taxon>Euphausiidae</taxon>
        <taxon>Meganyctiphanes</taxon>
    </lineage>
</organism>
<comment type="caution">
    <text evidence="3">The sequence shown here is derived from an EMBL/GenBank/DDBJ whole genome shotgun (WGS) entry which is preliminary data.</text>
</comment>
<keyword evidence="2" id="KW-0732">Signal</keyword>
<proteinExistence type="predicted"/>
<keyword evidence="1" id="KW-0175">Coiled coil</keyword>
<gene>
    <name evidence="3" type="ORF">MNOR_LOCUS35254</name>
</gene>
<sequence length="199" mass="22847">MLEHHRMNWSLCHILTILCIAMHQDVVQACDAGCQEDLIQQFGDLLDTKLNAKMEQINLELTTFKTELNDKMEKINSKLTSVKTELTDEFGNILEKRLNFKFGLQLEELEVHLSSKLDNISEAISTKLDINEVRRNESHGILLHSIKGICLSTECFLLYTDRVRTWREAYIKCEEEGHILAQPSDAVAVALQKQLAKTY</sequence>
<accession>A0AAV2SFL0</accession>
<feature type="coiled-coil region" evidence="1">
    <location>
        <begin position="54"/>
        <end position="85"/>
    </location>
</feature>